<comment type="caution">
    <text evidence="1">The sequence shown here is derived from an EMBL/GenBank/DDBJ whole genome shotgun (WGS) entry which is preliminary data.</text>
</comment>
<name>S8ASH8_DACHA</name>
<reference evidence="2" key="2">
    <citation type="submission" date="2013-04" db="EMBL/GenBank/DDBJ databases">
        <title>Genomic mechanisms accounting for the adaptation to parasitism in nematode-trapping fungi.</title>
        <authorList>
            <person name="Ahren D.G."/>
        </authorList>
    </citation>
    <scope>NUCLEOTIDE SEQUENCE [LARGE SCALE GENOMIC DNA]</scope>
    <source>
        <strain evidence="2">CBS 200.50</strain>
    </source>
</reference>
<dbReference type="Proteomes" id="UP000015100">
    <property type="component" value="Unassembled WGS sequence"/>
</dbReference>
<dbReference type="Gene3D" id="3.40.630.30">
    <property type="match status" value="1"/>
</dbReference>
<dbReference type="AlphaFoldDB" id="S8ASH8"/>
<keyword evidence="2" id="KW-1185">Reference proteome</keyword>
<proteinExistence type="predicted"/>
<protein>
    <submittedName>
        <fullName evidence="1">Uncharacterized protein</fullName>
    </submittedName>
</protein>
<dbReference type="eggNOG" id="ENOG502S528">
    <property type="taxonomic scope" value="Eukaryota"/>
</dbReference>
<dbReference type="HOGENOM" id="CLU_069431_0_0_1"/>
<evidence type="ECO:0000313" key="1">
    <source>
        <dbReference type="EMBL" id="EPS45945.1"/>
    </source>
</evidence>
<organism evidence="1 2">
    <name type="scientific">Dactylellina haptotyla (strain CBS 200.50)</name>
    <name type="common">Nematode-trapping fungus</name>
    <name type="synonym">Monacrosporium haptotylum</name>
    <dbReference type="NCBI Taxonomy" id="1284197"/>
    <lineage>
        <taxon>Eukaryota</taxon>
        <taxon>Fungi</taxon>
        <taxon>Dikarya</taxon>
        <taxon>Ascomycota</taxon>
        <taxon>Pezizomycotina</taxon>
        <taxon>Orbiliomycetes</taxon>
        <taxon>Orbiliales</taxon>
        <taxon>Orbiliaceae</taxon>
        <taxon>Dactylellina</taxon>
    </lineage>
</organism>
<evidence type="ECO:0000313" key="2">
    <source>
        <dbReference type="Proteomes" id="UP000015100"/>
    </source>
</evidence>
<sequence length="328" mass="37442">MPTTQVSDSLHIGYATDFPPELSTDPSYGQELDHCWPKFFDIGDIGITAFLSDDPWMRQFQIMVIHKAPNSSAMRVVATGHSVPFHWPKPQENNSLPDGGWNAVRSVAMKQHYFRNNMTEKLEAFKDCPLPDIPYIGEPAWDIKYDDYEAPNVLCAIAVCILPEFRALGLSERIIGLMRDKCIAEGYQAFIVPVRPTRKAEFKKMPMSTYLQMSRNHESKVSQDGNSLTSKDTFDPWIRKHMSLGGTPVKIANNSMIFRASAKAWDESAEKLGMCQKAWKEGKVQKNEYNNEEYVNVYDVPGTLGPVRYYLKRDEGVYCESNVWIRHI</sequence>
<dbReference type="EMBL" id="AQGS01000001">
    <property type="protein sequence ID" value="EPS45945.1"/>
    <property type="molecule type" value="Genomic_DNA"/>
</dbReference>
<accession>S8ASH8</accession>
<gene>
    <name evidence="1" type="ORF">H072_6</name>
</gene>
<dbReference type="OrthoDB" id="5333917at2759"/>
<reference evidence="1 2" key="1">
    <citation type="journal article" date="2013" name="PLoS Genet.">
        <title>Genomic mechanisms accounting for the adaptation to parasitism in nematode-trapping fungi.</title>
        <authorList>
            <person name="Meerupati T."/>
            <person name="Andersson K.M."/>
            <person name="Friman E."/>
            <person name="Kumar D."/>
            <person name="Tunlid A."/>
            <person name="Ahren D."/>
        </authorList>
    </citation>
    <scope>NUCLEOTIDE SEQUENCE [LARGE SCALE GENOMIC DNA]</scope>
    <source>
        <strain evidence="1 2">CBS 200.50</strain>
    </source>
</reference>